<name>A0AA38HSM4_9CUCU</name>
<protein>
    <submittedName>
        <fullName evidence="1">Uncharacterized protein</fullName>
    </submittedName>
</protein>
<dbReference type="Proteomes" id="UP001168821">
    <property type="component" value="Unassembled WGS sequence"/>
</dbReference>
<evidence type="ECO:0000313" key="1">
    <source>
        <dbReference type="EMBL" id="KAJ3643005.1"/>
    </source>
</evidence>
<reference evidence="1" key="1">
    <citation type="journal article" date="2023" name="G3 (Bethesda)">
        <title>Whole genome assemblies of Zophobas morio and Tenebrio molitor.</title>
        <authorList>
            <person name="Kaur S."/>
            <person name="Stinson S.A."/>
            <person name="diCenzo G.C."/>
        </authorList>
    </citation>
    <scope>NUCLEOTIDE SEQUENCE</scope>
    <source>
        <strain evidence="1">QUZm001</strain>
    </source>
</reference>
<keyword evidence="2" id="KW-1185">Reference proteome</keyword>
<comment type="caution">
    <text evidence="1">The sequence shown here is derived from an EMBL/GenBank/DDBJ whole genome shotgun (WGS) entry which is preliminary data.</text>
</comment>
<gene>
    <name evidence="1" type="ORF">Zmor_025746</name>
</gene>
<proteinExistence type="predicted"/>
<accession>A0AA38HSM4</accession>
<evidence type="ECO:0000313" key="2">
    <source>
        <dbReference type="Proteomes" id="UP001168821"/>
    </source>
</evidence>
<sequence length="132" mass="15487">MHLHPRCAPCRPPCVRRGFVGWGVSGNPRMPPWRTFSANFTEFTLQHSQHASLAYAPRPPITQAEETRTNERWRWKAASREVELRKRARKTGAAMGGWGWGPIVWRGRGIRRELDEHFGDILESDRWRTWLR</sequence>
<dbReference type="AlphaFoldDB" id="A0AA38HSM4"/>
<dbReference type="EMBL" id="JALNTZ010000008">
    <property type="protein sequence ID" value="KAJ3643005.1"/>
    <property type="molecule type" value="Genomic_DNA"/>
</dbReference>
<organism evidence="1 2">
    <name type="scientific">Zophobas morio</name>
    <dbReference type="NCBI Taxonomy" id="2755281"/>
    <lineage>
        <taxon>Eukaryota</taxon>
        <taxon>Metazoa</taxon>
        <taxon>Ecdysozoa</taxon>
        <taxon>Arthropoda</taxon>
        <taxon>Hexapoda</taxon>
        <taxon>Insecta</taxon>
        <taxon>Pterygota</taxon>
        <taxon>Neoptera</taxon>
        <taxon>Endopterygota</taxon>
        <taxon>Coleoptera</taxon>
        <taxon>Polyphaga</taxon>
        <taxon>Cucujiformia</taxon>
        <taxon>Tenebrionidae</taxon>
        <taxon>Zophobas</taxon>
    </lineage>
</organism>